<dbReference type="InterPro" id="IPR003543">
    <property type="entry name" value="SR-AI/II"/>
</dbReference>
<dbReference type="EMBL" id="CAUEEQ010052925">
    <property type="protein sequence ID" value="CAJ0961630.1"/>
    <property type="molecule type" value="Genomic_DNA"/>
</dbReference>
<keyword evidence="2" id="KW-1185">Reference proteome</keyword>
<sequence length="152" mass="17272">MMNNAALQTKKNEDQVQNVQNTIKLLTASLDDSKVKMHDINITISEKFYFIEEEIGQQYMYLQNASINFTNVNEKYIILEQEMKEEVKILNQVTNDLKLKDWEQSITLKNLTLTGPPGPKGDKGDRGIAGATAMYGLRGTLVIIVSYHTLEM</sequence>
<comment type="caution">
    <text evidence="1">The sequence shown here is derived from an EMBL/GenBank/DDBJ whole genome shotgun (WGS) entry which is preliminary data.</text>
</comment>
<name>A0ABN9MA29_9NEOB</name>
<proteinExistence type="predicted"/>
<accession>A0ABN9MA29</accession>
<dbReference type="PRINTS" id="PR01408">
    <property type="entry name" value="MACSCAVRCPTR"/>
</dbReference>
<gene>
    <name evidence="1" type="ORF">RIMI_LOCUS17822843</name>
</gene>
<protein>
    <submittedName>
        <fullName evidence="1">Uncharacterized protein</fullName>
    </submittedName>
</protein>
<organism evidence="1 2">
    <name type="scientific">Ranitomeya imitator</name>
    <name type="common">mimic poison frog</name>
    <dbReference type="NCBI Taxonomy" id="111125"/>
    <lineage>
        <taxon>Eukaryota</taxon>
        <taxon>Metazoa</taxon>
        <taxon>Chordata</taxon>
        <taxon>Craniata</taxon>
        <taxon>Vertebrata</taxon>
        <taxon>Euteleostomi</taxon>
        <taxon>Amphibia</taxon>
        <taxon>Batrachia</taxon>
        <taxon>Anura</taxon>
        <taxon>Neobatrachia</taxon>
        <taxon>Hyloidea</taxon>
        <taxon>Dendrobatidae</taxon>
        <taxon>Dendrobatinae</taxon>
        <taxon>Ranitomeya</taxon>
    </lineage>
</organism>
<evidence type="ECO:0000313" key="1">
    <source>
        <dbReference type="EMBL" id="CAJ0961630.1"/>
    </source>
</evidence>
<evidence type="ECO:0000313" key="2">
    <source>
        <dbReference type="Proteomes" id="UP001176940"/>
    </source>
</evidence>
<dbReference type="Proteomes" id="UP001176940">
    <property type="component" value="Unassembled WGS sequence"/>
</dbReference>
<reference evidence="1" key="1">
    <citation type="submission" date="2023-07" db="EMBL/GenBank/DDBJ databases">
        <authorList>
            <person name="Stuckert A."/>
        </authorList>
    </citation>
    <scope>NUCLEOTIDE SEQUENCE</scope>
</reference>